<dbReference type="PROSITE" id="PS51892">
    <property type="entry name" value="SUBTILASE"/>
    <property type="match status" value="1"/>
</dbReference>
<dbReference type="InterPro" id="IPR000209">
    <property type="entry name" value="Peptidase_S8/S53_dom"/>
</dbReference>
<feature type="active site" description="Charge relay system" evidence="5">
    <location>
        <position position="298"/>
    </location>
</feature>
<dbReference type="PANTHER" id="PTHR43399">
    <property type="entry name" value="SUBTILISIN-RELATED"/>
    <property type="match status" value="1"/>
</dbReference>
<dbReference type="PANTHER" id="PTHR43399:SF4">
    <property type="entry name" value="CELL WALL-ASSOCIATED PROTEASE"/>
    <property type="match status" value="1"/>
</dbReference>
<dbReference type="InterPro" id="IPR023828">
    <property type="entry name" value="Peptidase_S8_Ser-AS"/>
</dbReference>
<dbReference type="PROSITE" id="PS00137">
    <property type="entry name" value="SUBTILASE_HIS"/>
    <property type="match status" value="1"/>
</dbReference>
<proteinExistence type="inferred from homology"/>
<dbReference type="InterPro" id="IPR034058">
    <property type="entry name" value="TagA/B/C/D_pept_dom"/>
</dbReference>
<dbReference type="Gene3D" id="3.40.50.200">
    <property type="entry name" value="Peptidase S8/S53 domain"/>
    <property type="match status" value="1"/>
</dbReference>
<feature type="active site" description="Charge relay system" evidence="5">
    <location>
        <position position="75"/>
    </location>
</feature>
<sequence>MSPKKLQNDVARGILRVGLPLADTTVLEGAGQVVAVCDTGLDKGSTTDVHPAFKGRVTKLYALGRPGKKNDPDGHGTHVAGSVLGDGDSPTLGIKVRGTAPKAKLVLQSVLDSGGGLNGLPADLRTLFQKPYTTDKARVHNNSWSNTTGDGEYNSECHELDDFVWNHRDMVICFAAGNEGVDSDANGLINPNSIKPPSTAKNCITVGATENNRPTMTLTYGSAWPSDFPADPISIDRVANNPEGMVAFSSRGPTLDHRIKPDVVAPGTFILSTHSRDSSGDGWGASADPLYFYEGGTSMATPLVAGCAAVLREFAIKQKTIKKPSAALVKAMLINGAHNIGGQYVPSEAGVIPNVNQGFGRVDVAAIVGPLGPNEQLMVQDEADVLDTGEEHKVTVSVPVGTTSLKVTLVWTDPPGEGLQNDLDLIVSSAGGVERHGNQPANATAFDRTNNVEQVVWDHPTSGKVNIRVRAFRVAQFPQSYALVVRIF</sequence>
<dbReference type="InterPro" id="IPR008979">
    <property type="entry name" value="Galactose-bd-like_sf"/>
</dbReference>
<accession>A0ABN8AK73</accession>
<evidence type="ECO:0000256" key="4">
    <source>
        <dbReference type="ARBA" id="ARBA00022825"/>
    </source>
</evidence>
<feature type="active site" description="Charge relay system" evidence="5">
    <location>
        <position position="38"/>
    </location>
</feature>
<dbReference type="Pfam" id="PF00082">
    <property type="entry name" value="Peptidase_S8"/>
    <property type="match status" value="1"/>
</dbReference>
<evidence type="ECO:0000256" key="5">
    <source>
        <dbReference type="PROSITE-ProRule" id="PRU01240"/>
    </source>
</evidence>
<evidence type="ECO:0000313" key="8">
    <source>
        <dbReference type="Proteomes" id="UP000839052"/>
    </source>
</evidence>
<dbReference type="CDD" id="cd04842">
    <property type="entry name" value="Peptidases_S8_Kp43_protease"/>
    <property type="match status" value="1"/>
</dbReference>
<evidence type="ECO:0000256" key="1">
    <source>
        <dbReference type="ARBA" id="ARBA00011073"/>
    </source>
</evidence>
<feature type="domain" description="Peptidase S8/S53" evidence="6">
    <location>
        <begin position="29"/>
        <end position="350"/>
    </location>
</feature>
<protein>
    <recommendedName>
        <fullName evidence="6">Peptidase S8/S53 domain-containing protein</fullName>
    </recommendedName>
</protein>
<gene>
    <name evidence="7" type="ORF">NTG6680_0756</name>
</gene>
<organism evidence="7 8">
    <name type="scientific">Candidatus Nitrotoga arctica</name>
    <dbReference type="NCBI Taxonomy" id="453162"/>
    <lineage>
        <taxon>Bacteria</taxon>
        <taxon>Pseudomonadati</taxon>
        <taxon>Pseudomonadota</taxon>
        <taxon>Betaproteobacteria</taxon>
        <taxon>Nitrosomonadales</taxon>
        <taxon>Gallionellaceae</taxon>
        <taxon>Candidatus Nitrotoga</taxon>
    </lineage>
</organism>
<name>A0ABN8AK73_9PROT</name>
<evidence type="ECO:0000256" key="2">
    <source>
        <dbReference type="ARBA" id="ARBA00022670"/>
    </source>
</evidence>
<dbReference type="SUPFAM" id="SSF52743">
    <property type="entry name" value="Subtilisin-like"/>
    <property type="match status" value="1"/>
</dbReference>
<dbReference type="InterPro" id="IPR022398">
    <property type="entry name" value="Peptidase_S8_His-AS"/>
</dbReference>
<dbReference type="InterPro" id="IPR051048">
    <property type="entry name" value="Peptidase_S8/S53_subtilisin"/>
</dbReference>
<evidence type="ECO:0000256" key="3">
    <source>
        <dbReference type="ARBA" id="ARBA00022801"/>
    </source>
</evidence>
<keyword evidence="3 5" id="KW-0378">Hydrolase</keyword>
<evidence type="ECO:0000313" key="7">
    <source>
        <dbReference type="EMBL" id="CAG9932009.1"/>
    </source>
</evidence>
<dbReference type="InterPro" id="IPR036852">
    <property type="entry name" value="Peptidase_S8/S53_dom_sf"/>
</dbReference>
<dbReference type="EMBL" id="OU912926">
    <property type="protein sequence ID" value="CAG9932009.1"/>
    <property type="molecule type" value="Genomic_DNA"/>
</dbReference>
<keyword evidence="2 5" id="KW-0645">Protease</keyword>
<dbReference type="Gene3D" id="2.60.120.380">
    <property type="match status" value="1"/>
</dbReference>
<dbReference type="PROSITE" id="PS00138">
    <property type="entry name" value="SUBTILASE_SER"/>
    <property type="match status" value="1"/>
</dbReference>
<comment type="similarity">
    <text evidence="1 5">Belongs to the peptidase S8 family.</text>
</comment>
<evidence type="ECO:0000259" key="6">
    <source>
        <dbReference type="Pfam" id="PF00082"/>
    </source>
</evidence>
<keyword evidence="4 5" id="KW-0720">Serine protease</keyword>
<dbReference type="SUPFAM" id="SSF49785">
    <property type="entry name" value="Galactose-binding domain-like"/>
    <property type="match status" value="1"/>
</dbReference>
<dbReference type="Proteomes" id="UP000839052">
    <property type="component" value="Chromosome"/>
</dbReference>
<dbReference type="PRINTS" id="PR00723">
    <property type="entry name" value="SUBTILISIN"/>
</dbReference>
<reference evidence="7 8" key="1">
    <citation type="submission" date="2021-10" db="EMBL/GenBank/DDBJ databases">
        <authorList>
            <person name="Koch H."/>
        </authorList>
    </citation>
    <scope>NUCLEOTIDE SEQUENCE [LARGE SCALE GENOMIC DNA]</scope>
    <source>
        <strain evidence="7">6680</strain>
    </source>
</reference>
<keyword evidence="8" id="KW-1185">Reference proteome</keyword>
<dbReference type="InterPro" id="IPR015500">
    <property type="entry name" value="Peptidase_S8_subtilisin-rel"/>
</dbReference>